<organism evidence="1 2">
    <name type="scientific">Citrullus colocynthis</name>
    <name type="common">colocynth</name>
    <dbReference type="NCBI Taxonomy" id="252529"/>
    <lineage>
        <taxon>Eukaryota</taxon>
        <taxon>Viridiplantae</taxon>
        <taxon>Streptophyta</taxon>
        <taxon>Embryophyta</taxon>
        <taxon>Tracheophyta</taxon>
        <taxon>Spermatophyta</taxon>
        <taxon>Magnoliopsida</taxon>
        <taxon>eudicotyledons</taxon>
        <taxon>Gunneridae</taxon>
        <taxon>Pentapetalae</taxon>
        <taxon>rosids</taxon>
        <taxon>fabids</taxon>
        <taxon>Cucurbitales</taxon>
        <taxon>Cucurbitaceae</taxon>
        <taxon>Benincaseae</taxon>
        <taxon>Citrullus</taxon>
    </lineage>
</organism>
<name>A0ABP0Y363_9ROSI</name>
<evidence type="ECO:0000313" key="1">
    <source>
        <dbReference type="EMBL" id="CAK9314829.1"/>
    </source>
</evidence>
<dbReference type="Proteomes" id="UP001642487">
    <property type="component" value="Chromosome 2"/>
</dbReference>
<protein>
    <submittedName>
        <fullName evidence="1">Uncharacterized protein</fullName>
    </submittedName>
</protein>
<gene>
    <name evidence="1" type="ORF">CITCOLO1_LOCUS6598</name>
</gene>
<keyword evidence="2" id="KW-1185">Reference proteome</keyword>
<evidence type="ECO:0000313" key="2">
    <source>
        <dbReference type="Proteomes" id="UP001642487"/>
    </source>
</evidence>
<dbReference type="EMBL" id="OZ021736">
    <property type="protein sequence ID" value="CAK9314829.1"/>
    <property type="molecule type" value="Genomic_DNA"/>
</dbReference>
<proteinExistence type="predicted"/>
<sequence>MENIALSKGNMKPLLGRAMDVFANTINGSQTSYVAQPSRADSDGSVSVADKEYMYPRGITRTVGTTSKRTCQPPTSHPVDRRLRDLCLAACRFTVEKILHKTVSDSPAFSTT</sequence>
<reference evidence="1 2" key="1">
    <citation type="submission" date="2024-03" db="EMBL/GenBank/DDBJ databases">
        <authorList>
            <person name="Gkanogiannis A."/>
            <person name="Becerra Lopez-Lavalle L."/>
        </authorList>
    </citation>
    <scope>NUCLEOTIDE SEQUENCE [LARGE SCALE GENOMIC DNA]</scope>
</reference>
<accession>A0ABP0Y363</accession>